<evidence type="ECO:0000313" key="10">
    <source>
        <dbReference type="EMBL" id="HGZ41972.1"/>
    </source>
</evidence>
<keyword evidence="7" id="KW-0732">Signal</keyword>
<evidence type="ECO:0000256" key="7">
    <source>
        <dbReference type="SAM" id="SignalP"/>
    </source>
</evidence>
<dbReference type="GO" id="GO:0046872">
    <property type="term" value="F:metal ion binding"/>
    <property type="evidence" value="ECO:0007669"/>
    <property type="project" value="UniProtKB-UniRule"/>
</dbReference>
<name>A0A832HYV6_UNCEI</name>
<dbReference type="Gene3D" id="1.20.140.70">
    <property type="entry name" value="Oligopeptidase f, N-terminal domain"/>
    <property type="match status" value="1"/>
</dbReference>
<keyword evidence="4 6" id="KW-0862">Zinc</keyword>
<evidence type="ECO:0000259" key="9">
    <source>
        <dbReference type="Pfam" id="PF08439"/>
    </source>
</evidence>
<dbReference type="GO" id="GO:0004222">
    <property type="term" value="F:metalloendopeptidase activity"/>
    <property type="evidence" value="ECO:0007669"/>
    <property type="project" value="UniProtKB-UniRule"/>
</dbReference>
<feature type="chain" id="PRO_5032733710" description="Oligopeptidase F" evidence="7">
    <location>
        <begin position="26"/>
        <end position="630"/>
    </location>
</feature>
<dbReference type="InterPro" id="IPR013647">
    <property type="entry name" value="OligopepF_N_dom"/>
</dbReference>
<feature type="domain" description="Oligopeptidase F N-terminal" evidence="9">
    <location>
        <begin position="135"/>
        <end position="202"/>
    </location>
</feature>
<evidence type="ECO:0000256" key="4">
    <source>
        <dbReference type="ARBA" id="ARBA00022833"/>
    </source>
</evidence>
<dbReference type="EMBL" id="DSQF01000002">
    <property type="protein sequence ID" value="HGZ41972.1"/>
    <property type="molecule type" value="Genomic_DNA"/>
</dbReference>
<keyword evidence="1 6" id="KW-0645">Protease</keyword>
<dbReference type="InterPro" id="IPR001567">
    <property type="entry name" value="Pept_M3A_M3B_dom"/>
</dbReference>
<dbReference type="AlphaFoldDB" id="A0A832HYV6"/>
<evidence type="ECO:0000256" key="1">
    <source>
        <dbReference type="ARBA" id="ARBA00022670"/>
    </source>
</evidence>
<dbReference type="PANTHER" id="PTHR11804">
    <property type="entry name" value="PROTEASE M3 THIMET OLIGOPEPTIDASE-RELATED"/>
    <property type="match status" value="1"/>
</dbReference>
<comment type="function">
    <text evidence="6">Has oligopeptidase activity and degrades a variety of small bioactive peptides.</text>
</comment>
<dbReference type="InterPro" id="IPR045090">
    <property type="entry name" value="Pept_M3A_M3B"/>
</dbReference>
<protein>
    <recommendedName>
        <fullName evidence="6">Oligopeptidase F</fullName>
        <ecNumber evidence="6">3.4.24.-</ecNumber>
    </recommendedName>
</protein>
<dbReference type="Gene3D" id="1.10.1370.20">
    <property type="entry name" value="Oligoendopeptidase f, C-terminal domain"/>
    <property type="match status" value="1"/>
</dbReference>
<accession>A0A832HYV6</accession>
<comment type="cofactor">
    <cofactor evidence="6">
        <name>Zn(2+)</name>
        <dbReference type="ChEBI" id="CHEBI:29105"/>
    </cofactor>
    <text evidence="6">Binds 1 zinc ion.</text>
</comment>
<organism evidence="10">
    <name type="scientific">Eiseniibacteriota bacterium</name>
    <dbReference type="NCBI Taxonomy" id="2212470"/>
    <lineage>
        <taxon>Bacteria</taxon>
        <taxon>Candidatus Eiseniibacteriota</taxon>
    </lineage>
</organism>
<evidence type="ECO:0000256" key="5">
    <source>
        <dbReference type="ARBA" id="ARBA00023049"/>
    </source>
</evidence>
<reference evidence="10" key="1">
    <citation type="journal article" date="2020" name="mSystems">
        <title>Genome- and Community-Level Interaction Insights into Carbon Utilization and Element Cycling Functions of Hydrothermarchaeota in Hydrothermal Sediment.</title>
        <authorList>
            <person name="Zhou Z."/>
            <person name="Liu Y."/>
            <person name="Xu W."/>
            <person name="Pan J."/>
            <person name="Luo Z.H."/>
            <person name="Li M."/>
        </authorList>
    </citation>
    <scope>NUCLEOTIDE SEQUENCE [LARGE SCALE GENOMIC DNA]</scope>
    <source>
        <strain evidence="10">SpSt-381</strain>
    </source>
</reference>
<feature type="signal peptide" evidence="7">
    <location>
        <begin position="1"/>
        <end position="25"/>
    </location>
</feature>
<feature type="domain" description="Peptidase M3A/M3B catalytic" evidence="8">
    <location>
        <begin position="228"/>
        <end position="614"/>
    </location>
</feature>
<dbReference type="Gene3D" id="1.10.287.830">
    <property type="entry name" value="putative peptidase helix hairpin domain like"/>
    <property type="match status" value="1"/>
</dbReference>
<keyword evidence="2 6" id="KW-0479">Metal-binding</keyword>
<sequence>MKTSLATFTRAALAAVALCASTAAATERSEVPERYRWNVADLYASDAAWAAERDALAARVKELPKWQGRLGESAAVFHDAIVAMWDTQRDLTRLAVYASMRSDEDQRVAATREMDQAASQLFVDFSSAVSWMRPEILALGADRVWGYVAADARLAPYRPWLDDVLRYAPHTRSAAEEKIAAQAAIMAGGAGRTYSTFANADLPYPEITLSTGERVRLDAAAYTKHRASPVRADRLAVFEAFWSKFKAFERTIGTTLDAQVKAHLFEKNVRNFGSCLEAALFPANIPTAVYRQLVKDVNENLPTLHRYLRLRQRMMGVERLGYEDLYAPIVKSVELRFTPEQAHEIVVQAVAPLGPQYVAVIERGQRERWIDYMPSTGKRSGAYSTGAYGVHPYQLLNFTGLYEEVSTLAHEWGHSVHTYLSDQAQPYVTHDYATFVAEVASTLNENLLLHHMLSRTTDRDTRLFLLGSYLDGMRTTLFRQTLFAEFELAIHEMAERGEPLTGEKMSALYLGLLRRYYGHDAGVCEVKDLYGVEWAYIHHFYYNFYVYQYATSLTASSQIAANMRADARAKKPTTKSRDAYLKMLSSGSSKYPIDLLREAGVDMTSSGPFRAAMAEMNAVMDEMEKLLASK</sequence>
<dbReference type="CDD" id="cd09608">
    <property type="entry name" value="M3B_PepF"/>
    <property type="match status" value="1"/>
</dbReference>
<dbReference type="Pfam" id="PF08439">
    <property type="entry name" value="Peptidase_M3_N"/>
    <property type="match status" value="1"/>
</dbReference>
<dbReference type="PANTHER" id="PTHR11804:SF84">
    <property type="entry name" value="SACCHAROLYSIN"/>
    <property type="match status" value="1"/>
</dbReference>
<keyword evidence="5 6" id="KW-0482">Metalloprotease</keyword>
<dbReference type="SUPFAM" id="SSF55486">
    <property type="entry name" value="Metalloproteases ('zincins'), catalytic domain"/>
    <property type="match status" value="1"/>
</dbReference>
<dbReference type="Pfam" id="PF01432">
    <property type="entry name" value="Peptidase_M3"/>
    <property type="match status" value="1"/>
</dbReference>
<gene>
    <name evidence="10" type="primary">pepF</name>
    <name evidence="10" type="ORF">ENR23_00860</name>
</gene>
<evidence type="ECO:0000256" key="6">
    <source>
        <dbReference type="RuleBase" id="RU368091"/>
    </source>
</evidence>
<dbReference type="InterPro" id="IPR042088">
    <property type="entry name" value="OligoPept_F_C"/>
</dbReference>
<dbReference type="GO" id="GO:0006518">
    <property type="term" value="P:peptide metabolic process"/>
    <property type="evidence" value="ECO:0007669"/>
    <property type="project" value="TreeGrafter"/>
</dbReference>
<comment type="caution">
    <text evidence="10">The sequence shown here is derived from an EMBL/GenBank/DDBJ whole genome shotgun (WGS) entry which is preliminary data.</text>
</comment>
<comment type="similarity">
    <text evidence="6">Belongs to the peptidase M3B family.</text>
</comment>
<proteinExistence type="inferred from homology"/>
<keyword evidence="3 6" id="KW-0378">Hydrolase</keyword>
<dbReference type="EC" id="3.4.24.-" evidence="6"/>
<dbReference type="NCBIfam" id="TIGR00181">
    <property type="entry name" value="pepF"/>
    <property type="match status" value="1"/>
</dbReference>
<dbReference type="GO" id="GO:0006508">
    <property type="term" value="P:proteolysis"/>
    <property type="evidence" value="ECO:0007669"/>
    <property type="project" value="UniProtKB-KW"/>
</dbReference>
<evidence type="ECO:0000259" key="8">
    <source>
        <dbReference type="Pfam" id="PF01432"/>
    </source>
</evidence>
<evidence type="ECO:0000256" key="2">
    <source>
        <dbReference type="ARBA" id="ARBA00022723"/>
    </source>
</evidence>
<evidence type="ECO:0000256" key="3">
    <source>
        <dbReference type="ARBA" id="ARBA00022801"/>
    </source>
</evidence>
<dbReference type="InterPro" id="IPR004438">
    <property type="entry name" value="Peptidase_M3B"/>
</dbReference>